<name>A0ABT9DTC2_9PROT</name>
<dbReference type="RefSeq" id="WP_305102019.1">
    <property type="nucleotide sequence ID" value="NZ_JAUTWS010000002.1"/>
</dbReference>
<evidence type="ECO:0000313" key="2">
    <source>
        <dbReference type="Proteomes" id="UP001243009"/>
    </source>
</evidence>
<accession>A0ABT9DTC2</accession>
<organism evidence="1 2">
    <name type="scientific">Paracraurococcus lichenis</name>
    <dbReference type="NCBI Taxonomy" id="3064888"/>
    <lineage>
        <taxon>Bacteria</taxon>
        <taxon>Pseudomonadati</taxon>
        <taxon>Pseudomonadota</taxon>
        <taxon>Alphaproteobacteria</taxon>
        <taxon>Acetobacterales</taxon>
        <taxon>Roseomonadaceae</taxon>
        <taxon>Paracraurococcus</taxon>
    </lineage>
</organism>
<evidence type="ECO:0000313" key="1">
    <source>
        <dbReference type="EMBL" id="MDO9707146.1"/>
    </source>
</evidence>
<proteinExistence type="predicted"/>
<dbReference type="Pfam" id="PF09601">
    <property type="entry name" value="DUF2459"/>
    <property type="match status" value="1"/>
</dbReference>
<sequence length="207" mass="20972">MTIAAAPGRRKAMTLLALGTLAGCAVPRPPACGGAEGSFWVTAPGWHTEIWLRAEDLAGPLARLRPLFPGAAALGFGFGKRSFMLAQADAPAEVLLGPFPGAGVVEAKGLSTLPPEAWPGGAIALALPEGGLARLLTFLEASIAADAGSLALRGSLFLDAARGYSLAYTCNTWTAEALRHAGLPVSEHGVVLAGAVLAQLAPLGCRA</sequence>
<dbReference type="InterPro" id="IPR011727">
    <property type="entry name" value="CHP02117"/>
</dbReference>
<reference evidence="1 2" key="1">
    <citation type="submission" date="2023-08" db="EMBL/GenBank/DDBJ databases">
        <title>The draft genome sequence of Paracraurococcus sp. LOR1-02.</title>
        <authorList>
            <person name="Kingkaew E."/>
            <person name="Tanasupawat S."/>
        </authorList>
    </citation>
    <scope>NUCLEOTIDE SEQUENCE [LARGE SCALE GENOMIC DNA]</scope>
    <source>
        <strain evidence="1 2">LOR1-02</strain>
    </source>
</reference>
<dbReference type="Proteomes" id="UP001243009">
    <property type="component" value="Unassembled WGS sequence"/>
</dbReference>
<keyword evidence="2" id="KW-1185">Reference proteome</keyword>
<gene>
    <name evidence="1" type="ORF">Q7A36_02245</name>
</gene>
<comment type="caution">
    <text evidence="1">The sequence shown here is derived from an EMBL/GenBank/DDBJ whole genome shotgun (WGS) entry which is preliminary data.</text>
</comment>
<dbReference type="EMBL" id="JAUTWS010000002">
    <property type="protein sequence ID" value="MDO9707146.1"/>
    <property type="molecule type" value="Genomic_DNA"/>
</dbReference>
<protein>
    <submittedName>
        <fullName evidence="1">DUF2459 domain-containing protein</fullName>
    </submittedName>
</protein>